<dbReference type="Pfam" id="PF21346">
    <property type="entry name" value="PcRGLX_3rd"/>
    <property type="match status" value="1"/>
</dbReference>
<protein>
    <recommendedName>
        <fullName evidence="2">PcRGLX/YetA-like C-terminal alpha/alpha toroid domain-containing protein</fullName>
    </recommendedName>
</protein>
<accession>A0ABS3ULG6</accession>
<dbReference type="EMBL" id="JAGFNS010000012">
    <property type="protein sequence ID" value="MBO3739630.1"/>
    <property type="molecule type" value="Genomic_DNA"/>
</dbReference>
<feature type="region of interest" description="Disordered" evidence="1">
    <location>
        <begin position="78"/>
        <end position="112"/>
    </location>
</feature>
<keyword evidence="4" id="KW-1185">Reference proteome</keyword>
<organism evidence="3 4">
    <name type="scientific">Actinoplanes flavus</name>
    <dbReference type="NCBI Taxonomy" id="2820290"/>
    <lineage>
        <taxon>Bacteria</taxon>
        <taxon>Bacillati</taxon>
        <taxon>Actinomycetota</taxon>
        <taxon>Actinomycetes</taxon>
        <taxon>Micromonosporales</taxon>
        <taxon>Micromonosporaceae</taxon>
        <taxon>Actinoplanes</taxon>
    </lineage>
</organism>
<dbReference type="RefSeq" id="WP_208468773.1">
    <property type="nucleotide sequence ID" value="NZ_JAGFNS010000012.1"/>
</dbReference>
<sequence>MTRTSTNTTCPSYPPDAPTATWGHRNATTFTETGAAFGSQNPRQAHSHQTAYAAVKAGNPALAIRAWQECYDGHAGYPRNQNWAGTRVEGRPCSSRSTRPGSPPTPQPSTGLAAIQCLALIGDKLPG</sequence>
<feature type="compositionally biased region" description="Low complexity" evidence="1">
    <location>
        <begin position="91"/>
        <end position="100"/>
    </location>
</feature>
<evidence type="ECO:0000313" key="4">
    <source>
        <dbReference type="Proteomes" id="UP000679690"/>
    </source>
</evidence>
<reference evidence="3 4" key="1">
    <citation type="submission" date="2021-03" db="EMBL/GenBank/DDBJ databases">
        <title>Actinoplanes flavus sp. nov., a novel actinomycete isolated from Coconut Palm rhizosphere soil.</title>
        <authorList>
            <person name="Luo X."/>
        </authorList>
    </citation>
    <scope>NUCLEOTIDE SEQUENCE [LARGE SCALE GENOMIC DNA]</scope>
    <source>
        <strain evidence="3 4">NEAU-H7</strain>
    </source>
</reference>
<comment type="caution">
    <text evidence="3">The sequence shown here is derived from an EMBL/GenBank/DDBJ whole genome shotgun (WGS) entry which is preliminary data.</text>
</comment>
<evidence type="ECO:0000256" key="1">
    <source>
        <dbReference type="SAM" id="MobiDB-lite"/>
    </source>
</evidence>
<gene>
    <name evidence="3" type="ORF">J5X75_19130</name>
</gene>
<dbReference type="InterPro" id="IPR048331">
    <property type="entry name" value="PcRGLX/YetA_3rd"/>
</dbReference>
<evidence type="ECO:0000259" key="2">
    <source>
        <dbReference type="Pfam" id="PF21346"/>
    </source>
</evidence>
<feature type="compositionally biased region" description="Polar residues" evidence="1">
    <location>
        <begin position="1"/>
        <end position="11"/>
    </location>
</feature>
<evidence type="ECO:0000313" key="3">
    <source>
        <dbReference type="EMBL" id="MBO3739630.1"/>
    </source>
</evidence>
<dbReference type="Proteomes" id="UP000679690">
    <property type="component" value="Unassembled WGS sequence"/>
</dbReference>
<name>A0ABS3ULG6_9ACTN</name>
<feature type="domain" description="PcRGLX/YetA-like C-terminal alpha/alpha toroid" evidence="2">
    <location>
        <begin position="26"/>
        <end position="125"/>
    </location>
</feature>
<proteinExistence type="predicted"/>
<feature type="region of interest" description="Disordered" evidence="1">
    <location>
        <begin position="1"/>
        <end position="24"/>
    </location>
</feature>